<dbReference type="GO" id="GO:0009851">
    <property type="term" value="P:auxin biosynthetic process"/>
    <property type="evidence" value="ECO:0007669"/>
    <property type="project" value="TreeGrafter"/>
</dbReference>
<protein>
    <recommendedName>
        <fullName evidence="3">indole-3-pyruvate monooxygenase</fullName>
        <ecNumber evidence="3">1.14.13.168</ecNumber>
    </recommendedName>
</protein>
<dbReference type="PANTHER" id="PTHR43539:SF38">
    <property type="entry name" value="INDOLE-3-PYRUVATE MONOOXYGENASE YUCCA6"/>
    <property type="match status" value="1"/>
</dbReference>
<dbReference type="EC" id="1.14.13.168" evidence="3"/>
<dbReference type="SUPFAM" id="SSF51905">
    <property type="entry name" value="FAD/NAD(P)-binding domain"/>
    <property type="match status" value="1"/>
</dbReference>
<evidence type="ECO:0000313" key="5">
    <source>
        <dbReference type="EMBL" id="CAD1834035.1"/>
    </source>
</evidence>
<dbReference type="AlphaFoldDB" id="A0A6V7PTG0"/>
<dbReference type="InterPro" id="IPR036188">
    <property type="entry name" value="FAD/NAD-bd_sf"/>
</dbReference>
<gene>
    <name evidence="5" type="ORF">CB5_LOCUS17246</name>
</gene>
<proteinExistence type="inferred from homology"/>
<organism evidence="5">
    <name type="scientific">Ananas comosus var. bracteatus</name>
    <name type="common">red pineapple</name>
    <dbReference type="NCBI Taxonomy" id="296719"/>
    <lineage>
        <taxon>Eukaryota</taxon>
        <taxon>Viridiplantae</taxon>
        <taxon>Streptophyta</taxon>
        <taxon>Embryophyta</taxon>
        <taxon>Tracheophyta</taxon>
        <taxon>Spermatophyta</taxon>
        <taxon>Magnoliopsida</taxon>
        <taxon>Liliopsida</taxon>
        <taxon>Poales</taxon>
        <taxon>Bromeliaceae</taxon>
        <taxon>Bromelioideae</taxon>
        <taxon>Ananas</taxon>
    </lineage>
</organism>
<evidence type="ECO:0000256" key="3">
    <source>
        <dbReference type="ARBA" id="ARBA00039148"/>
    </source>
</evidence>
<evidence type="ECO:0000256" key="1">
    <source>
        <dbReference type="ARBA" id="ARBA00009183"/>
    </source>
</evidence>
<keyword evidence="2" id="KW-0560">Oxidoreductase</keyword>
<dbReference type="Gene3D" id="3.50.50.60">
    <property type="entry name" value="FAD/NAD(P)-binding domain"/>
    <property type="match status" value="1"/>
</dbReference>
<dbReference type="PANTHER" id="PTHR43539">
    <property type="entry name" value="FLAVIN-BINDING MONOOXYGENASE-LIKE PROTEIN (AFU_ORTHOLOGUE AFUA_4G09220)"/>
    <property type="match status" value="1"/>
</dbReference>
<dbReference type="InterPro" id="IPR050982">
    <property type="entry name" value="Auxin_biosynth/cation_transpt"/>
</dbReference>
<reference evidence="5" key="1">
    <citation type="submission" date="2020-07" db="EMBL/GenBank/DDBJ databases">
        <authorList>
            <person name="Lin J."/>
        </authorList>
    </citation>
    <scope>NUCLEOTIDE SEQUENCE</scope>
</reference>
<dbReference type="GO" id="GO:0050660">
    <property type="term" value="F:flavin adenine dinucleotide binding"/>
    <property type="evidence" value="ECO:0007669"/>
    <property type="project" value="TreeGrafter"/>
</dbReference>
<comment type="catalytic activity">
    <reaction evidence="4">
        <text>indole-3-pyruvate + NADPH + O2 + H(+) = (indol-3-yl)acetate + CO2 + NADP(+) + H2O</text>
        <dbReference type="Rhea" id="RHEA:34331"/>
        <dbReference type="ChEBI" id="CHEBI:15377"/>
        <dbReference type="ChEBI" id="CHEBI:15378"/>
        <dbReference type="ChEBI" id="CHEBI:15379"/>
        <dbReference type="ChEBI" id="CHEBI:16526"/>
        <dbReference type="ChEBI" id="CHEBI:17640"/>
        <dbReference type="ChEBI" id="CHEBI:30854"/>
        <dbReference type="ChEBI" id="CHEBI:57783"/>
        <dbReference type="ChEBI" id="CHEBI:58349"/>
        <dbReference type="EC" id="1.14.13.168"/>
    </reaction>
</comment>
<name>A0A6V7PTG0_ANACO</name>
<dbReference type="EMBL" id="LR862152">
    <property type="protein sequence ID" value="CAD1834035.1"/>
    <property type="molecule type" value="Genomic_DNA"/>
</dbReference>
<comment type="similarity">
    <text evidence="1">Belongs to the FMO family.</text>
</comment>
<dbReference type="GO" id="GO:0103075">
    <property type="term" value="F:indole-3-pyruvate monooxygenase activity"/>
    <property type="evidence" value="ECO:0007669"/>
    <property type="project" value="UniProtKB-EC"/>
</dbReference>
<sequence>MTGHRVEFVDGRSEDFDAIVLATGYKSNVPSWLKDKEFFSNKDGLPRKPFPNSWKGERGLYAVGFTRRGLMGASADARRIARDIEQQWNAETKHGQSRS</sequence>
<accession>A0A6V7PTG0</accession>
<evidence type="ECO:0000256" key="4">
    <source>
        <dbReference type="ARBA" id="ARBA00047707"/>
    </source>
</evidence>
<evidence type="ECO:0000256" key="2">
    <source>
        <dbReference type="ARBA" id="ARBA00023002"/>
    </source>
</evidence>